<evidence type="ECO:0000259" key="21">
    <source>
        <dbReference type="PROSITE" id="PS51371"/>
    </source>
</evidence>
<dbReference type="InterPro" id="IPR015875">
    <property type="entry name" value="IMP_DH/GMP_Rdtase_CS"/>
</dbReference>
<dbReference type="AlphaFoldDB" id="A0A7G9SFV2"/>
<dbReference type="InterPro" id="IPR005990">
    <property type="entry name" value="IMP_DH"/>
</dbReference>
<protein>
    <recommendedName>
        <fullName evidence="13 20">Inosine-5'-monophosphate dehydrogenase</fullName>
        <shortName evidence="13">IMP dehydrogenase</shortName>
        <shortName evidence="13">IMPD</shortName>
        <shortName evidence="13">IMPDH</shortName>
        <ecNumber evidence="13 20">1.1.1.205</ecNumber>
    </recommendedName>
</protein>
<evidence type="ECO:0000256" key="12">
    <source>
        <dbReference type="ARBA" id="ARBA00048028"/>
    </source>
</evidence>
<feature type="binding site" evidence="13 16">
    <location>
        <begin position="302"/>
        <end position="304"/>
    </location>
    <ligand>
        <name>NAD(+)</name>
        <dbReference type="ChEBI" id="CHEBI:57540"/>
    </ligand>
</feature>
<feature type="binding site" evidence="13 15">
    <location>
        <begin position="363"/>
        <end position="364"/>
    </location>
    <ligand>
        <name>IMP</name>
        <dbReference type="ChEBI" id="CHEBI:58053"/>
    </ligand>
</feature>
<comment type="similarity">
    <text evidence="2 13 19">Belongs to the IMPDH/GMPR family.</text>
</comment>
<proteinExistence type="inferred from homology"/>
<keyword evidence="23" id="KW-1185">Reference proteome</keyword>
<dbReference type="CDD" id="cd00381">
    <property type="entry name" value="IMPDH"/>
    <property type="match status" value="1"/>
</dbReference>
<keyword evidence="4 13" id="KW-0479">Metal-binding</keyword>
<keyword evidence="8 13" id="KW-0630">Potassium</keyword>
<dbReference type="GO" id="GO:0000166">
    <property type="term" value="F:nucleotide binding"/>
    <property type="evidence" value="ECO:0007669"/>
    <property type="project" value="UniProtKB-UniRule"/>
</dbReference>
<name>A0A7G9SFV2_9SPHN</name>
<dbReference type="Gene3D" id="3.20.20.70">
    <property type="entry name" value="Aldolase class I"/>
    <property type="match status" value="1"/>
</dbReference>
<evidence type="ECO:0000256" key="4">
    <source>
        <dbReference type="ARBA" id="ARBA00022723"/>
    </source>
</evidence>
<dbReference type="PROSITE" id="PS00487">
    <property type="entry name" value="IMP_DH_GMP_RED"/>
    <property type="match status" value="1"/>
</dbReference>
<comment type="activity regulation">
    <text evidence="13">Mycophenolic acid (MPA) is a non-competitive inhibitor that prevents formation of the closed enzyme conformation by binding to the same site as the amobile flap. In contrast, mizoribine monophosphate (MZP) is a competitive inhibitor that induces the closed conformation. MPA is a potent inhibitor of mammalian IMPDHs but a poor inhibitor of the bacterial enzymes. MZP is a more potent inhibitor of bacterial IMPDH.</text>
</comment>
<accession>A0A7G9SFV2</accession>
<dbReference type="GO" id="GO:0003938">
    <property type="term" value="F:IMP dehydrogenase activity"/>
    <property type="evidence" value="ECO:0007669"/>
    <property type="project" value="UniProtKB-UniRule"/>
</dbReference>
<dbReference type="GO" id="GO:0006183">
    <property type="term" value="P:GTP biosynthetic process"/>
    <property type="evidence" value="ECO:0007669"/>
    <property type="project" value="TreeGrafter"/>
</dbReference>
<feature type="binding site" evidence="16">
    <location>
        <begin position="252"/>
        <end position="254"/>
    </location>
    <ligand>
        <name>NAD(+)</name>
        <dbReference type="ChEBI" id="CHEBI:57540"/>
    </ligand>
</feature>
<dbReference type="HAMAP" id="MF_01964">
    <property type="entry name" value="IMPDH"/>
    <property type="match status" value="1"/>
</dbReference>
<feature type="binding site" evidence="13">
    <location>
        <position position="473"/>
    </location>
    <ligand>
        <name>K(+)</name>
        <dbReference type="ChEBI" id="CHEBI:29103"/>
        <note>ligand shared between two tetrameric partners</note>
    </ligand>
</feature>
<dbReference type="RefSeq" id="WP_187537319.1">
    <property type="nucleotide sequence ID" value="NZ_BAABJT010000001.1"/>
</dbReference>
<dbReference type="PANTHER" id="PTHR11911:SF111">
    <property type="entry name" value="INOSINE-5'-MONOPHOSPHATE DEHYDROGENASE"/>
    <property type="match status" value="1"/>
</dbReference>
<feature type="binding site" evidence="13">
    <location>
        <position position="474"/>
    </location>
    <ligand>
        <name>K(+)</name>
        <dbReference type="ChEBI" id="CHEBI:29103"/>
        <note>ligand shared between two tetrameric partners</note>
    </ligand>
</feature>
<dbReference type="KEGG" id="slut:H9L13_08535"/>
<evidence type="ECO:0000256" key="9">
    <source>
        <dbReference type="ARBA" id="ARBA00023002"/>
    </source>
</evidence>
<dbReference type="InterPro" id="IPR013785">
    <property type="entry name" value="Aldolase_TIM"/>
</dbReference>
<evidence type="ECO:0000256" key="11">
    <source>
        <dbReference type="ARBA" id="ARBA00023122"/>
    </source>
</evidence>
<feature type="binding site" evidence="13 15">
    <location>
        <begin position="387"/>
        <end position="391"/>
    </location>
    <ligand>
        <name>IMP</name>
        <dbReference type="ChEBI" id="CHEBI:58053"/>
    </ligand>
</feature>
<reference evidence="22 23" key="1">
    <citation type="submission" date="2020-08" db="EMBL/GenBank/DDBJ databases">
        <title>Genome sequence of Sphingomonas lutea KCTC 23642T.</title>
        <authorList>
            <person name="Hyun D.-W."/>
            <person name="Bae J.-W."/>
        </authorList>
    </citation>
    <scope>NUCLEOTIDE SEQUENCE [LARGE SCALE GENOMIC DNA]</scope>
    <source>
        <strain evidence="22 23">KCTC 23642</strain>
    </source>
</reference>
<evidence type="ECO:0000256" key="13">
    <source>
        <dbReference type="HAMAP-Rule" id="MF_01964"/>
    </source>
</evidence>
<dbReference type="EMBL" id="CP060718">
    <property type="protein sequence ID" value="QNN66727.1"/>
    <property type="molecule type" value="Genomic_DNA"/>
</dbReference>
<feature type="binding site" description="in other chain" evidence="13 17">
    <location>
        <position position="304"/>
    </location>
    <ligand>
        <name>K(+)</name>
        <dbReference type="ChEBI" id="CHEBI:29103"/>
        <note>ligand shared between two tetrameric partners</note>
    </ligand>
</feature>
<comment type="pathway">
    <text evidence="13 20">Purine metabolism; XMP biosynthesis via de novo pathway; XMP from IMP: step 1/1.</text>
</comment>
<dbReference type="PANTHER" id="PTHR11911">
    <property type="entry name" value="INOSINE-5-MONOPHOSPHATE DEHYDROGENASE RELATED"/>
    <property type="match status" value="1"/>
</dbReference>
<comment type="function">
    <text evidence="13">Catalyzes the conversion of inosine 5'-phosphate (IMP) to xanthosine 5'-phosphate (XMP), the first committed and rate-limiting step in the de novo synthesis of guanine nucleotides, and therefore plays an important role in the regulation of cell growth.</text>
</comment>
<keyword evidence="10 13" id="KW-0520">NAD</keyword>
<dbReference type="InterPro" id="IPR046342">
    <property type="entry name" value="CBS_dom_sf"/>
</dbReference>
<dbReference type="NCBIfam" id="TIGR01302">
    <property type="entry name" value="IMP_dehydrog"/>
    <property type="match status" value="1"/>
</dbReference>
<feature type="binding site" evidence="13">
    <location>
        <position position="252"/>
    </location>
    <ligand>
        <name>NAD(+)</name>
        <dbReference type="ChEBI" id="CHEBI:57540"/>
    </ligand>
</feature>
<dbReference type="Pfam" id="PF00478">
    <property type="entry name" value="IMPDH"/>
    <property type="match status" value="1"/>
</dbReference>
<feature type="binding site" description="in other chain" evidence="13 17">
    <location>
        <position position="309"/>
    </location>
    <ligand>
        <name>K(+)</name>
        <dbReference type="ChEBI" id="CHEBI:29103"/>
        <note>ligand shared between two tetrameric partners</note>
    </ligand>
</feature>
<dbReference type="CDD" id="cd04601">
    <property type="entry name" value="CBS_pair_IMPDH"/>
    <property type="match status" value="1"/>
</dbReference>
<evidence type="ECO:0000256" key="15">
    <source>
        <dbReference type="PIRSR" id="PIRSR000130-2"/>
    </source>
</evidence>
<evidence type="ECO:0000256" key="14">
    <source>
        <dbReference type="PIRSR" id="PIRSR000130-1"/>
    </source>
</evidence>
<evidence type="ECO:0000256" key="5">
    <source>
        <dbReference type="ARBA" id="ARBA00022737"/>
    </source>
</evidence>
<dbReference type="GO" id="GO:0046872">
    <property type="term" value="F:metal ion binding"/>
    <property type="evidence" value="ECO:0007669"/>
    <property type="project" value="UniProtKB-UniRule"/>
</dbReference>
<dbReference type="GO" id="GO:0006177">
    <property type="term" value="P:GMP biosynthetic process"/>
    <property type="evidence" value="ECO:0007669"/>
    <property type="project" value="UniProtKB-UniRule"/>
</dbReference>
<evidence type="ECO:0000256" key="3">
    <source>
        <dbReference type="ARBA" id="ARBA00011881"/>
    </source>
</evidence>
<evidence type="ECO:0000256" key="8">
    <source>
        <dbReference type="ARBA" id="ARBA00022958"/>
    </source>
</evidence>
<evidence type="ECO:0000256" key="1">
    <source>
        <dbReference type="ARBA" id="ARBA00001958"/>
    </source>
</evidence>
<keyword evidence="9 13" id="KW-0560">Oxidoreductase</keyword>
<feature type="binding site" evidence="13">
    <location>
        <position position="472"/>
    </location>
    <ligand>
        <name>K(+)</name>
        <dbReference type="ChEBI" id="CHEBI:29103"/>
        <note>ligand shared between two tetrameric partners</note>
    </ligand>
</feature>
<keyword evidence="5" id="KW-0677">Repeat</keyword>
<comment type="subunit">
    <text evidence="3 13">Homotetramer.</text>
</comment>
<feature type="domain" description="CBS" evidence="21">
    <location>
        <begin position="158"/>
        <end position="215"/>
    </location>
</feature>
<feature type="binding site" evidence="13 15">
    <location>
        <begin position="340"/>
        <end position="342"/>
    </location>
    <ligand>
        <name>IMP</name>
        <dbReference type="ChEBI" id="CHEBI:58053"/>
    </ligand>
</feature>
<dbReference type="InterPro" id="IPR000644">
    <property type="entry name" value="CBS_dom"/>
</dbReference>
<evidence type="ECO:0000256" key="19">
    <source>
        <dbReference type="RuleBase" id="RU003927"/>
    </source>
</evidence>
<dbReference type="Proteomes" id="UP000515971">
    <property type="component" value="Chromosome"/>
</dbReference>
<keyword evidence="6 13" id="KW-0332">GMP biosynthesis</keyword>
<evidence type="ECO:0000256" key="18">
    <source>
        <dbReference type="PROSITE-ProRule" id="PRU00703"/>
    </source>
</evidence>
<dbReference type="InterPro" id="IPR001093">
    <property type="entry name" value="IMP_DH_GMPRt"/>
</dbReference>
<dbReference type="PIRSF" id="PIRSF000130">
    <property type="entry name" value="IMPDH"/>
    <property type="match status" value="1"/>
</dbReference>
<keyword evidence="7 13" id="KW-0658">Purine biosynthesis</keyword>
<sequence length="490" mass="51608">MAVLNDTSDIPLGLTFDDVLLQPRESSVLPSQADTRTQLTRGIPLNIPILSSAMDTVTETDMAIALAQLGGIGVLHRNLTIEDQAAAVRAVKRFESGMVVNPITMTPEQSLAEALELMTTHRISGIPIVQRSGRLCGILTNRDVRFAENPNQPVSELMTKDNLATVPIGTTEAEARKILHQRRIEKLIVVDEANHCVGLITVKDIEKSVAAPLATKDAEGRLRVAAATTVGDAGFERSEALIDSGCDCIVIDTAHGHNTDVARSVERVKKLSNSVQVIAGNVATAEAARALADAGADAIKVGIGPGSICTTRIVAGVGVPQLTAIIEAAKGAGDVPVIADGGIRTSGDIAKALAAGASTVMVGSLLAGTEEAPGEIFLYQGRSYKSYRGMGSVGAMARGSADRYFQQDIRDHLKLVPEGIEGQVPYKGPARDIIHQLVGGVKAAMGYTGSQTLADLQSRARFVRITNAGLSESHVHDVAITREAPNYPTR</sequence>
<dbReference type="SMART" id="SM00116">
    <property type="entry name" value="CBS"/>
    <property type="match status" value="2"/>
</dbReference>
<feature type="binding site" evidence="13 15">
    <location>
        <position position="418"/>
    </location>
    <ligand>
        <name>IMP</name>
        <dbReference type="ChEBI" id="CHEBI:58053"/>
    </ligand>
</feature>
<comment type="cofactor">
    <cofactor evidence="1 13">
        <name>K(+)</name>
        <dbReference type="ChEBI" id="CHEBI:29103"/>
    </cofactor>
</comment>
<dbReference type="SMART" id="SM01240">
    <property type="entry name" value="IMPDH"/>
    <property type="match status" value="1"/>
</dbReference>
<feature type="binding site" description="in other chain" evidence="13 17">
    <location>
        <position position="306"/>
    </location>
    <ligand>
        <name>K(+)</name>
        <dbReference type="ChEBI" id="CHEBI:29103"/>
        <note>ligand shared between two tetrameric partners</note>
    </ligand>
</feature>
<dbReference type="FunFam" id="3.20.20.70:FF:000003">
    <property type="entry name" value="GMP reductase"/>
    <property type="match status" value="1"/>
</dbReference>
<dbReference type="EC" id="1.1.1.205" evidence="13 20"/>
<dbReference type="UniPathway" id="UPA00601">
    <property type="reaction ID" value="UER00295"/>
</dbReference>
<evidence type="ECO:0000256" key="17">
    <source>
        <dbReference type="PIRSR" id="PIRSR000130-4"/>
    </source>
</evidence>
<keyword evidence="11 18" id="KW-0129">CBS domain</keyword>
<evidence type="ECO:0000313" key="23">
    <source>
        <dbReference type="Proteomes" id="UP000515971"/>
    </source>
</evidence>
<dbReference type="Pfam" id="PF00571">
    <property type="entry name" value="CBS"/>
    <property type="match status" value="2"/>
</dbReference>
<evidence type="ECO:0000256" key="10">
    <source>
        <dbReference type="ARBA" id="ARBA00023027"/>
    </source>
</evidence>
<dbReference type="SUPFAM" id="SSF54631">
    <property type="entry name" value="CBS-domain pair"/>
    <property type="match status" value="1"/>
</dbReference>
<comment type="catalytic activity">
    <reaction evidence="12 13 20">
        <text>IMP + NAD(+) + H2O = XMP + NADH + H(+)</text>
        <dbReference type="Rhea" id="RHEA:11708"/>
        <dbReference type="ChEBI" id="CHEBI:15377"/>
        <dbReference type="ChEBI" id="CHEBI:15378"/>
        <dbReference type="ChEBI" id="CHEBI:57464"/>
        <dbReference type="ChEBI" id="CHEBI:57540"/>
        <dbReference type="ChEBI" id="CHEBI:57945"/>
        <dbReference type="ChEBI" id="CHEBI:58053"/>
        <dbReference type="EC" id="1.1.1.205"/>
    </reaction>
</comment>
<gene>
    <name evidence="13 22" type="primary">guaB</name>
    <name evidence="22" type="ORF">H9L13_08535</name>
</gene>
<evidence type="ECO:0000313" key="22">
    <source>
        <dbReference type="EMBL" id="QNN66727.1"/>
    </source>
</evidence>
<evidence type="ECO:0000256" key="7">
    <source>
        <dbReference type="ARBA" id="ARBA00022755"/>
    </source>
</evidence>
<dbReference type="SUPFAM" id="SSF51412">
    <property type="entry name" value="Inosine monophosphate dehydrogenase (IMPDH)"/>
    <property type="match status" value="1"/>
</dbReference>
<evidence type="ECO:0000256" key="6">
    <source>
        <dbReference type="ARBA" id="ARBA00022749"/>
    </source>
</evidence>
<feature type="binding site" evidence="13 15">
    <location>
        <position position="307"/>
    </location>
    <ligand>
        <name>IMP</name>
        <dbReference type="ChEBI" id="CHEBI:58053"/>
    </ligand>
</feature>
<feature type="domain" description="CBS" evidence="21">
    <location>
        <begin position="98"/>
        <end position="156"/>
    </location>
</feature>
<organism evidence="22 23">
    <name type="scientific">Sphingomonas lutea</name>
    <dbReference type="NCBI Taxonomy" id="1045317"/>
    <lineage>
        <taxon>Bacteria</taxon>
        <taxon>Pseudomonadati</taxon>
        <taxon>Pseudomonadota</taxon>
        <taxon>Alphaproteobacteria</taxon>
        <taxon>Sphingomonadales</taxon>
        <taxon>Sphingomonadaceae</taxon>
        <taxon>Sphingomonas</taxon>
    </lineage>
</organism>
<feature type="active site" description="Proton acceptor" evidence="13 14">
    <location>
        <position position="403"/>
    </location>
</feature>
<comment type="caution">
    <text evidence="13">Lacks conserved residue(s) required for the propagation of feature annotation.</text>
</comment>
<evidence type="ECO:0000256" key="2">
    <source>
        <dbReference type="ARBA" id="ARBA00005502"/>
    </source>
</evidence>
<dbReference type="PROSITE" id="PS51371">
    <property type="entry name" value="CBS"/>
    <property type="match status" value="2"/>
</dbReference>
<feature type="active site" description="Thioimidate intermediate" evidence="13 14">
    <location>
        <position position="309"/>
    </location>
</feature>
<evidence type="ECO:0000256" key="20">
    <source>
        <dbReference type="RuleBase" id="RU003928"/>
    </source>
</evidence>
<evidence type="ECO:0000256" key="16">
    <source>
        <dbReference type="PIRSR" id="PIRSR000130-3"/>
    </source>
</evidence>